<dbReference type="SUPFAM" id="SSF56219">
    <property type="entry name" value="DNase I-like"/>
    <property type="match status" value="1"/>
</dbReference>
<comment type="caution">
    <text evidence="2">The sequence shown here is derived from an EMBL/GenBank/DDBJ whole genome shotgun (WGS) entry which is preliminary data.</text>
</comment>
<keyword evidence="2" id="KW-0269">Exonuclease</keyword>
<keyword evidence="2" id="KW-0540">Nuclease</keyword>
<dbReference type="Proteomes" id="UP000273158">
    <property type="component" value="Unassembled WGS sequence"/>
</dbReference>
<keyword evidence="3" id="KW-1185">Reference proteome</keyword>
<dbReference type="EMBL" id="RCDB01000001">
    <property type="protein sequence ID" value="RLK52571.1"/>
    <property type="molecule type" value="Genomic_DNA"/>
</dbReference>
<dbReference type="PANTHER" id="PTHR12121">
    <property type="entry name" value="CARBON CATABOLITE REPRESSOR PROTEIN 4"/>
    <property type="match status" value="1"/>
</dbReference>
<keyword evidence="2" id="KW-0255">Endonuclease</keyword>
<dbReference type="AlphaFoldDB" id="A0A498CKB3"/>
<name>A0A498CKB3_9MICO</name>
<evidence type="ECO:0000259" key="1">
    <source>
        <dbReference type="Pfam" id="PF03372"/>
    </source>
</evidence>
<gene>
    <name evidence="2" type="ORF">C7474_0520</name>
</gene>
<evidence type="ECO:0000313" key="3">
    <source>
        <dbReference type="Proteomes" id="UP000273158"/>
    </source>
</evidence>
<dbReference type="InterPro" id="IPR005135">
    <property type="entry name" value="Endo/exonuclease/phosphatase"/>
</dbReference>
<dbReference type="GO" id="GO:0000175">
    <property type="term" value="F:3'-5'-RNA exonuclease activity"/>
    <property type="evidence" value="ECO:0007669"/>
    <property type="project" value="TreeGrafter"/>
</dbReference>
<reference evidence="2 3" key="1">
    <citation type="journal article" date="2015" name="Stand. Genomic Sci.">
        <title>Genomic Encyclopedia of Bacterial and Archaeal Type Strains, Phase III: the genomes of soil and plant-associated and newly described type strains.</title>
        <authorList>
            <person name="Whitman W.B."/>
            <person name="Woyke T."/>
            <person name="Klenk H.P."/>
            <person name="Zhou Y."/>
            <person name="Lilburn T.G."/>
            <person name="Beck B.J."/>
            <person name="De Vos P."/>
            <person name="Vandamme P."/>
            <person name="Eisen J.A."/>
            <person name="Garrity G."/>
            <person name="Hugenholtz P."/>
            <person name="Kyrpides N.C."/>
        </authorList>
    </citation>
    <scope>NUCLEOTIDE SEQUENCE [LARGE SCALE GENOMIC DNA]</scope>
    <source>
        <strain evidence="2 3">S2T63</strain>
    </source>
</reference>
<evidence type="ECO:0000313" key="2">
    <source>
        <dbReference type="EMBL" id="RLK52571.1"/>
    </source>
</evidence>
<protein>
    <submittedName>
        <fullName evidence="2">Endonuclease/exonuclease/phosphatase family metal-dependent hydrolase</fullName>
    </submittedName>
</protein>
<dbReference type="Pfam" id="PF03372">
    <property type="entry name" value="Exo_endo_phos"/>
    <property type="match status" value="1"/>
</dbReference>
<dbReference type="GO" id="GO:0004519">
    <property type="term" value="F:endonuclease activity"/>
    <property type="evidence" value="ECO:0007669"/>
    <property type="project" value="UniProtKB-KW"/>
</dbReference>
<organism evidence="2 3">
    <name type="scientific">Microbacterium telephonicum</name>
    <dbReference type="NCBI Taxonomy" id="1714841"/>
    <lineage>
        <taxon>Bacteria</taxon>
        <taxon>Bacillati</taxon>
        <taxon>Actinomycetota</taxon>
        <taxon>Actinomycetes</taxon>
        <taxon>Micrococcales</taxon>
        <taxon>Microbacteriaceae</taxon>
        <taxon>Microbacterium</taxon>
    </lineage>
</organism>
<dbReference type="RefSeq" id="WP_121057380.1">
    <property type="nucleotide sequence ID" value="NZ_RCDB01000001.1"/>
</dbReference>
<sequence length="294" mass="31802">MIPGGRRAAAAPEHIAEVSAATFSNAADDEHCIQVMTLNVRRPLGVFTVRRADRWSGRRVHLARLLRHEAPTVLGAQEVTPGAAKLMQAALGPTYRFVGHGRAPGPRGEACPIFYDSERLALESWTQRALSDTPERAGSRSWGNPLPRVVVDAVFTDLRTGAQLAVVNTHLDPFSERSRIRSARLIREAAAARAEPVIVTGDFNSAPDSATARTLHLGGTLRDAWTAAESRASPEWGTHTSYRPPRPGPRIDWIAVGDGIRVLRAAIGGRRRLEVRASDHLPVRAGLLIDGSGP</sequence>
<dbReference type="InterPro" id="IPR050410">
    <property type="entry name" value="CCR4/nocturin_mRNA_transcr"/>
</dbReference>
<dbReference type="PANTHER" id="PTHR12121:SF36">
    <property type="entry name" value="ENDONUCLEASE_EXONUCLEASE_PHOSPHATASE DOMAIN-CONTAINING PROTEIN"/>
    <property type="match status" value="1"/>
</dbReference>
<dbReference type="InterPro" id="IPR036691">
    <property type="entry name" value="Endo/exonu/phosph_ase_sf"/>
</dbReference>
<dbReference type="Gene3D" id="3.60.10.10">
    <property type="entry name" value="Endonuclease/exonuclease/phosphatase"/>
    <property type="match status" value="1"/>
</dbReference>
<feature type="domain" description="Endonuclease/exonuclease/phosphatase" evidence="1">
    <location>
        <begin position="36"/>
        <end position="280"/>
    </location>
</feature>
<proteinExistence type="predicted"/>
<keyword evidence="2" id="KW-0378">Hydrolase</keyword>
<dbReference type="CDD" id="cd09083">
    <property type="entry name" value="EEP-1"/>
    <property type="match status" value="1"/>
</dbReference>
<dbReference type="OrthoDB" id="9793162at2"/>
<accession>A0A498CKB3</accession>